<dbReference type="EMBL" id="KF900620">
    <property type="protein sequence ID" value="AIF01434.1"/>
    <property type="molecule type" value="Genomic_DNA"/>
</dbReference>
<evidence type="ECO:0000313" key="1">
    <source>
        <dbReference type="EMBL" id="AIF01434.1"/>
    </source>
</evidence>
<protein>
    <submittedName>
        <fullName evidence="1">Uncharacterized protein</fullName>
    </submittedName>
</protein>
<organism evidence="1">
    <name type="scientific">uncultured marine group II/III euryarchaeote KM3_147_B09</name>
    <dbReference type="NCBI Taxonomy" id="1457882"/>
    <lineage>
        <taxon>Archaea</taxon>
        <taxon>Methanobacteriati</taxon>
        <taxon>Methanobacteriota</taxon>
        <taxon>environmental samples</taxon>
    </lineage>
</organism>
<reference evidence="1" key="1">
    <citation type="journal article" date="2014" name="Genome Biol. Evol.">
        <title>Pangenome evidence for extensive interdomain horizontal transfer affecting lineage core and shell genes in uncultured planktonic thaumarchaeota and euryarchaeota.</title>
        <authorList>
            <person name="Deschamps P."/>
            <person name="Zivanovic Y."/>
            <person name="Moreira D."/>
            <person name="Rodriguez-Valera F."/>
            <person name="Lopez-Garcia P."/>
        </authorList>
    </citation>
    <scope>NUCLEOTIDE SEQUENCE</scope>
</reference>
<dbReference type="AlphaFoldDB" id="A0A075GCU0"/>
<sequence length="129" mass="14007">MKERAQLLLVSGLLMSITIIAVTGSITHSVNIGHHQGEKHDLTPIMSSIENSFPLALEYEVDNAAADVTLTASFDTVSDTFESLLITRGYSSAFTLTSSSENSGTYNFVYSFVLSDNTMTVEVNQSITF</sequence>
<proteinExistence type="predicted"/>
<name>A0A075GCU0_9EURY</name>
<accession>A0A075GCU0</accession>